<sequence length="646" mass="74160">MRSKSLNEVMVDKILCAESRLIVVNDPDALLSEEVLEKLENSGYAVLNFLDPISFRYRYERDFRDKDSKKLVIVVSSEYNDPHNLPFDILSKSVVLDFEVSTFFPKLSRTALLDLTPDEIAKLYEIMEEPRNELSTRETREFILKQLFDFDLSKKYSLIHFLSWLMKIHYSNIVIREEMAEFIYRTLKDNPELSEIPIKTLILSKDNFLAFLQERWPVFLEGKVADRVCEGSNITLEYPGPYDIPFDHPGLKVYIDTFFAEGLLEPIPVNDPERFEDSWISFGIDTEESERQRFRKLLEIVRKEMPSTDSNFKEWTSLAWRLAELSLHVYSSSASSEEKKEFSELQKEIDGRFLKWVLKKFSSLLTLISRDPVTVQNVLPQMRKRYVEKEKVALIVVDGMSILQWLILSKHLKEHKQISQRGILAFIPTLTSVSRKVIFSGKLPMYLGSVLSTSGEEKLWKEAWSDIVRNSEIVYLNEPGEKLLKSVEESLRKDAKVLGIVVRELDEIMHGEILGMEGLISATKLWGNKGILNDLLKLLVANGYHVILTSDHGNVLARGIGKPSEGVAAESKGERVRIYKNESLRQTVHSKYPEAIAWGPIGLPEKFFPLIAGGRTAFTNLDEETICHGGITVDELIVPFIELWKG</sequence>
<reference evidence="1 2" key="1">
    <citation type="submission" date="2015-04" db="EMBL/GenBank/DDBJ databases">
        <title>Complete Genome Sequence of Kosmotoga pacifica SLHLJ1.</title>
        <authorList>
            <person name="Jiang L.J."/>
            <person name="Shao Z.Z."/>
            <person name="Jebbar M."/>
        </authorList>
    </citation>
    <scope>NUCLEOTIDE SEQUENCE [LARGE SCALE GENOMIC DNA]</scope>
    <source>
        <strain evidence="1 2">SLHLJ1</strain>
    </source>
</reference>
<protein>
    <submittedName>
        <fullName evidence="1">Uncharacterized protein</fullName>
    </submittedName>
</protein>
<evidence type="ECO:0000313" key="2">
    <source>
        <dbReference type="Proteomes" id="UP000035159"/>
    </source>
</evidence>
<gene>
    <name evidence="1" type="ORF">IX53_03490</name>
</gene>
<dbReference type="PATRIC" id="fig|1330330.3.peg.700"/>
<dbReference type="SUPFAM" id="SSF53649">
    <property type="entry name" value="Alkaline phosphatase-like"/>
    <property type="match status" value="1"/>
</dbReference>
<dbReference type="Proteomes" id="UP000035159">
    <property type="component" value="Chromosome"/>
</dbReference>
<dbReference type="EMBL" id="CP011232">
    <property type="protein sequence ID" value="AKI97040.1"/>
    <property type="molecule type" value="Genomic_DNA"/>
</dbReference>
<dbReference type="KEGG" id="kpf:IX53_03490"/>
<organism evidence="1 2">
    <name type="scientific">Kosmotoga pacifica</name>
    <dbReference type="NCBI Taxonomy" id="1330330"/>
    <lineage>
        <taxon>Bacteria</taxon>
        <taxon>Thermotogati</taxon>
        <taxon>Thermotogota</taxon>
        <taxon>Thermotogae</taxon>
        <taxon>Kosmotogales</taxon>
        <taxon>Kosmotogaceae</taxon>
        <taxon>Kosmotoga</taxon>
    </lineage>
</organism>
<dbReference type="STRING" id="1330330.IX53_03490"/>
<dbReference type="OrthoDB" id="9769734at2"/>
<name>A0A0G2Z607_9BACT</name>
<proteinExistence type="predicted"/>
<dbReference type="Pfam" id="PF08665">
    <property type="entry name" value="PglZ"/>
    <property type="match status" value="1"/>
</dbReference>
<evidence type="ECO:0000313" key="1">
    <source>
        <dbReference type="EMBL" id="AKI97040.1"/>
    </source>
</evidence>
<dbReference type="NCBIfam" id="NF033449">
    <property type="entry name" value="BREX_PglZ_3"/>
    <property type="match status" value="1"/>
</dbReference>
<keyword evidence="2" id="KW-1185">Reference proteome</keyword>
<dbReference type="AlphaFoldDB" id="A0A0G2Z607"/>
<accession>A0A0G2Z607</accession>
<dbReference type="InterPro" id="IPR017850">
    <property type="entry name" value="Alkaline_phosphatase_core_sf"/>
</dbReference>
<dbReference type="RefSeq" id="WP_047754175.1">
    <property type="nucleotide sequence ID" value="NZ_CAJUHA010000013.1"/>
</dbReference>